<dbReference type="VEuPathDB" id="FungiDB:PV09_03651"/>
<feature type="compositionally biased region" description="Basic and acidic residues" evidence="1">
    <location>
        <begin position="166"/>
        <end position="180"/>
    </location>
</feature>
<dbReference type="EMBL" id="KN847538">
    <property type="protein sequence ID" value="KIW05094.1"/>
    <property type="molecule type" value="Genomic_DNA"/>
</dbReference>
<protein>
    <recommendedName>
        <fullName evidence="2">DUF1279 domain-containing protein</fullName>
    </recommendedName>
</protein>
<dbReference type="FunCoup" id="A0A0D2B198">
    <property type="interactions" value="13"/>
</dbReference>
<dbReference type="GeneID" id="27311624"/>
<dbReference type="Proteomes" id="UP000053259">
    <property type="component" value="Unassembled WGS sequence"/>
</dbReference>
<keyword evidence="4" id="KW-1185">Reference proteome</keyword>
<dbReference type="PANTHER" id="PTHR21377">
    <property type="entry name" value="PROTEIN FAM210B, MITOCHONDRIAL"/>
    <property type="match status" value="1"/>
</dbReference>
<sequence length="249" mass="27818">MMNTAHLLSRQIVPSYRRFANKPHVRSHLKFYTTAPSSQGACLREQTTHINKRWSRLPWRPKNKPIGNWRHSSNMPSPNPTPHLGSPEPAPSVSQRLKQLSREYGWAAVGWYFALSALDFPFCFLAVRALGTERIGQWEHAVIDSIKAIIGIPFPGLMKDTGGASKDVEEQNEAEKREGHVVSGSHSSSTEDLEADSKATIWTQLALAYAIHKSFIFIRVPLTAATLPKVVKVLRSWGWNIGKKATKGS</sequence>
<organism evidence="3 4">
    <name type="scientific">Verruconis gallopava</name>
    <dbReference type="NCBI Taxonomy" id="253628"/>
    <lineage>
        <taxon>Eukaryota</taxon>
        <taxon>Fungi</taxon>
        <taxon>Dikarya</taxon>
        <taxon>Ascomycota</taxon>
        <taxon>Pezizomycotina</taxon>
        <taxon>Dothideomycetes</taxon>
        <taxon>Pleosporomycetidae</taxon>
        <taxon>Venturiales</taxon>
        <taxon>Sympoventuriaceae</taxon>
        <taxon>Verruconis</taxon>
    </lineage>
</organism>
<dbReference type="PANTHER" id="PTHR21377:SF0">
    <property type="entry name" value="PROTEIN FAM210B, MITOCHONDRIAL"/>
    <property type="match status" value="1"/>
</dbReference>
<dbReference type="GO" id="GO:0005739">
    <property type="term" value="C:mitochondrion"/>
    <property type="evidence" value="ECO:0007669"/>
    <property type="project" value="TreeGrafter"/>
</dbReference>
<feature type="domain" description="DUF1279" evidence="2">
    <location>
        <begin position="95"/>
        <end position="228"/>
    </location>
</feature>
<dbReference type="OrthoDB" id="426386at2759"/>
<gene>
    <name evidence="3" type="ORF">PV09_03651</name>
</gene>
<name>A0A0D2B198_9PEZI</name>
<dbReference type="InterPro" id="IPR045866">
    <property type="entry name" value="FAM210A/B-like"/>
</dbReference>
<dbReference type="InterPro" id="IPR009688">
    <property type="entry name" value="FAM210A/B-like_dom"/>
</dbReference>
<dbReference type="HOGENOM" id="CLU_059211_0_1_1"/>
<reference evidence="3 4" key="1">
    <citation type="submission" date="2015-01" db="EMBL/GenBank/DDBJ databases">
        <title>The Genome Sequence of Ochroconis gallopava CBS43764.</title>
        <authorList>
            <consortium name="The Broad Institute Genomics Platform"/>
            <person name="Cuomo C."/>
            <person name="de Hoog S."/>
            <person name="Gorbushina A."/>
            <person name="Stielow B."/>
            <person name="Teixiera M."/>
            <person name="Abouelleil A."/>
            <person name="Chapman S.B."/>
            <person name="Priest M."/>
            <person name="Young S.K."/>
            <person name="Wortman J."/>
            <person name="Nusbaum C."/>
            <person name="Birren B."/>
        </authorList>
    </citation>
    <scope>NUCLEOTIDE SEQUENCE [LARGE SCALE GENOMIC DNA]</scope>
    <source>
        <strain evidence="3 4">CBS 43764</strain>
    </source>
</reference>
<evidence type="ECO:0000313" key="4">
    <source>
        <dbReference type="Proteomes" id="UP000053259"/>
    </source>
</evidence>
<evidence type="ECO:0000313" key="3">
    <source>
        <dbReference type="EMBL" id="KIW05094.1"/>
    </source>
</evidence>
<feature type="region of interest" description="Disordered" evidence="1">
    <location>
        <begin position="58"/>
        <end position="94"/>
    </location>
</feature>
<evidence type="ECO:0000259" key="2">
    <source>
        <dbReference type="Pfam" id="PF06916"/>
    </source>
</evidence>
<dbReference type="InParanoid" id="A0A0D2B198"/>
<dbReference type="AlphaFoldDB" id="A0A0D2B198"/>
<evidence type="ECO:0000256" key="1">
    <source>
        <dbReference type="SAM" id="MobiDB-lite"/>
    </source>
</evidence>
<accession>A0A0D2B198</accession>
<dbReference type="Pfam" id="PF06916">
    <property type="entry name" value="FAM210A-B_dom"/>
    <property type="match status" value="1"/>
</dbReference>
<feature type="region of interest" description="Disordered" evidence="1">
    <location>
        <begin position="161"/>
        <end position="191"/>
    </location>
</feature>
<proteinExistence type="predicted"/>
<dbReference type="RefSeq" id="XP_016214963.1">
    <property type="nucleotide sequence ID" value="XM_016356874.1"/>
</dbReference>